<keyword evidence="8" id="KW-0406">Ion transport</keyword>
<feature type="transmembrane region" description="Helical" evidence="10">
    <location>
        <begin position="272"/>
        <end position="292"/>
    </location>
</feature>
<evidence type="ECO:0000256" key="4">
    <source>
        <dbReference type="ARBA" id="ARBA00022568"/>
    </source>
</evidence>
<evidence type="ECO:0000256" key="5">
    <source>
        <dbReference type="ARBA" id="ARBA00022692"/>
    </source>
</evidence>
<evidence type="ECO:0000313" key="12">
    <source>
        <dbReference type="EMBL" id="KAA8528618.1"/>
    </source>
</evidence>
<dbReference type="InterPro" id="IPR039055">
    <property type="entry name" value="MCU_fam"/>
</dbReference>
<dbReference type="GO" id="GO:0036444">
    <property type="term" value="P:calcium import into the mitochondrion"/>
    <property type="evidence" value="ECO:0007669"/>
    <property type="project" value="TreeGrafter"/>
</dbReference>
<dbReference type="OrthoDB" id="278338at2759"/>
<evidence type="ECO:0000256" key="2">
    <source>
        <dbReference type="ARBA" id="ARBA00005653"/>
    </source>
</evidence>
<dbReference type="GO" id="GO:0005262">
    <property type="term" value="F:calcium channel activity"/>
    <property type="evidence" value="ECO:0007669"/>
    <property type="project" value="TreeGrafter"/>
</dbReference>
<keyword evidence="4" id="KW-0109">Calcium transport</keyword>
<dbReference type="PANTHER" id="PTHR13462">
    <property type="entry name" value="CALCIUM UNIPORTER PROTEIN, MITOCHONDRIAL"/>
    <property type="match status" value="1"/>
</dbReference>
<keyword evidence="6" id="KW-0106">Calcium</keyword>
<dbReference type="InterPro" id="IPR006769">
    <property type="entry name" value="MCU_C"/>
</dbReference>
<keyword evidence="7 10" id="KW-1133">Transmembrane helix</keyword>
<protein>
    <recommendedName>
        <fullName evidence="11">Calcium uniporter protein C-terminal domain-containing protein</fullName>
    </recommendedName>
</protein>
<dbReference type="PANTHER" id="PTHR13462:SF17">
    <property type="entry name" value="CALCIUM UNIPORTER PROTEIN 4, MITOCHONDRIAL"/>
    <property type="match status" value="1"/>
</dbReference>
<feature type="transmembrane region" description="Helical" evidence="10">
    <location>
        <begin position="246"/>
        <end position="266"/>
    </location>
</feature>
<evidence type="ECO:0000256" key="3">
    <source>
        <dbReference type="ARBA" id="ARBA00022448"/>
    </source>
</evidence>
<name>A0A5J5AEJ1_9ASTE</name>
<evidence type="ECO:0000256" key="6">
    <source>
        <dbReference type="ARBA" id="ARBA00022837"/>
    </source>
</evidence>
<evidence type="ECO:0000256" key="7">
    <source>
        <dbReference type="ARBA" id="ARBA00022989"/>
    </source>
</evidence>
<keyword evidence="13" id="KW-1185">Reference proteome</keyword>
<comment type="similarity">
    <text evidence="2">Belongs to the MCU (TC 1.A.77) family.</text>
</comment>
<sequence>MALRRTFAKRLFNKNREASPVITLEHSPISSPSIQKTLLPPNAAKTNFYREFLTSPDSAENGFFRRFLQRREINQSARLPELHTIPVGDKLRQKLKWINIPGDRLRLDGLTPPVTANEPVDTLDGISVLQATKILKVSQLEKLRWKLKQIPMYSISYSEFVEICVDGSSNREQGLEFAKMLDESGNVIVSGKIVFLRPEQVAKSMETIISQSMAIPNDPRRKELEQLEKQKAVIDRSAEILVRGELYCGLGFLVVQTLGFMRLTFWELSWDVMEPICFFVTSLHFLLAYGFFLRTSKEPSFEGYFQRRFRAKQKKLMKIHNFDIEKYNQLCRAFYPNYDYNLTNCGPFPASAGHRTGRAVFDAVHGR</sequence>
<evidence type="ECO:0000259" key="11">
    <source>
        <dbReference type="Pfam" id="PF04678"/>
    </source>
</evidence>
<feature type="domain" description="Calcium uniporter protein C-terminal" evidence="11">
    <location>
        <begin position="172"/>
        <end position="330"/>
    </location>
</feature>
<dbReference type="Pfam" id="PF04678">
    <property type="entry name" value="MCU"/>
    <property type="match status" value="1"/>
</dbReference>
<accession>A0A5J5AEJ1</accession>
<evidence type="ECO:0000256" key="8">
    <source>
        <dbReference type="ARBA" id="ARBA00023065"/>
    </source>
</evidence>
<gene>
    <name evidence="12" type="ORF">F0562_035973</name>
</gene>
<dbReference type="GO" id="GO:1990246">
    <property type="term" value="C:uniplex complex"/>
    <property type="evidence" value="ECO:0007669"/>
    <property type="project" value="TreeGrafter"/>
</dbReference>
<evidence type="ECO:0000256" key="9">
    <source>
        <dbReference type="ARBA" id="ARBA00023136"/>
    </source>
</evidence>
<organism evidence="12 13">
    <name type="scientific">Nyssa sinensis</name>
    <dbReference type="NCBI Taxonomy" id="561372"/>
    <lineage>
        <taxon>Eukaryota</taxon>
        <taxon>Viridiplantae</taxon>
        <taxon>Streptophyta</taxon>
        <taxon>Embryophyta</taxon>
        <taxon>Tracheophyta</taxon>
        <taxon>Spermatophyta</taxon>
        <taxon>Magnoliopsida</taxon>
        <taxon>eudicotyledons</taxon>
        <taxon>Gunneridae</taxon>
        <taxon>Pentapetalae</taxon>
        <taxon>asterids</taxon>
        <taxon>Cornales</taxon>
        <taxon>Nyssaceae</taxon>
        <taxon>Nyssa</taxon>
    </lineage>
</organism>
<dbReference type="EMBL" id="CM018045">
    <property type="protein sequence ID" value="KAA8528618.1"/>
    <property type="molecule type" value="Genomic_DNA"/>
</dbReference>
<dbReference type="GO" id="GO:0015292">
    <property type="term" value="F:uniporter activity"/>
    <property type="evidence" value="ECO:0007669"/>
    <property type="project" value="TreeGrafter"/>
</dbReference>
<comment type="subcellular location">
    <subcellularLocation>
        <location evidence="1">Membrane</location>
        <topology evidence="1">Multi-pass membrane protein</topology>
    </subcellularLocation>
</comment>
<keyword evidence="3" id="KW-0813">Transport</keyword>
<proteinExistence type="inferred from homology"/>
<dbReference type="Proteomes" id="UP000325577">
    <property type="component" value="Linkage Group LG21"/>
</dbReference>
<evidence type="ECO:0000256" key="10">
    <source>
        <dbReference type="SAM" id="Phobius"/>
    </source>
</evidence>
<reference evidence="12 13" key="1">
    <citation type="submission" date="2019-09" db="EMBL/GenBank/DDBJ databases">
        <title>A chromosome-level genome assembly of the Chinese tupelo Nyssa sinensis.</title>
        <authorList>
            <person name="Yang X."/>
            <person name="Kang M."/>
            <person name="Yang Y."/>
            <person name="Xiong H."/>
            <person name="Wang M."/>
            <person name="Zhang Z."/>
            <person name="Wang Z."/>
            <person name="Wu H."/>
            <person name="Ma T."/>
            <person name="Liu J."/>
            <person name="Xi Z."/>
        </authorList>
    </citation>
    <scope>NUCLEOTIDE SEQUENCE [LARGE SCALE GENOMIC DNA]</scope>
    <source>
        <strain evidence="12">J267</strain>
        <tissue evidence="12">Leaf</tissue>
    </source>
</reference>
<keyword evidence="9 10" id="KW-0472">Membrane</keyword>
<dbReference type="AlphaFoldDB" id="A0A5J5AEJ1"/>
<evidence type="ECO:0000313" key="13">
    <source>
        <dbReference type="Proteomes" id="UP000325577"/>
    </source>
</evidence>
<keyword evidence="5 10" id="KW-0812">Transmembrane</keyword>
<evidence type="ECO:0000256" key="1">
    <source>
        <dbReference type="ARBA" id="ARBA00004141"/>
    </source>
</evidence>
<dbReference type="GO" id="GO:0051560">
    <property type="term" value="P:mitochondrial calcium ion homeostasis"/>
    <property type="evidence" value="ECO:0007669"/>
    <property type="project" value="InterPro"/>
</dbReference>